<evidence type="ECO:0000313" key="10">
    <source>
        <dbReference type="EMBL" id="GBE86141.1"/>
    </source>
</evidence>
<dbReference type="GO" id="GO:0031080">
    <property type="term" value="C:nuclear pore outer ring"/>
    <property type="evidence" value="ECO:0007669"/>
    <property type="project" value="TreeGrafter"/>
</dbReference>
<evidence type="ECO:0000313" key="11">
    <source>
        <dbReference type="Proteomes" id="UP000287166"/>
    </source>
</evidence>
<evidence type="ECO:0000256" key="1">
    <source>
        <dbReference type="ARBA" id="ARBA00004567"/>
    </source>
</evidence>
<comment type="subunit">
    <text evidence="9">Component of the nuclear pore complex (NPC).</text>
</comment>
<evidence type="ECO:0000256" key="9">
    <source>
        <dbReference type="RuleBase" id="RU365073"/>
    </source>
</evidence>
<keyword evidence="11" id="KW-1185">Reference proteome</keyword>
<dbReference type="GO" id="GO:0031965">
    <property type="term" value="C:nuclear membrane"/>
    <property type="evidence" value="ECO:0007669"/>
    <property type="project" value="UniProtKB-UniRule"/>
</dbReference>
<evidence type="ECO:0000256" key="3">
    <source>
        <dbReference type="ARBA" id="ARBA00022448"/>
    </source>
</evidence>
<accession>A0A401GV81</accession>
<reference evidence="10 11" key="1">
    <citation type="journal article" date="2018" name="Sci. Rep.">
        <title>Genome sequence of the cauliflower mushroom Sparassis crispa (Hanabiratake) and its association with beneficial usage.</title>
        <authorList>
            <person name="Kiyama R."/>
            <person name="Furutani Y."/>
            <person name="Kawaguchi K."/>
            <person name="Nakanishi T."/>
        </authorList>
    </citation>
    <scope>NUCLEOTIDE SEQUENCE [LARGE SCALE GENOMIC DNA]</scope>
</reference>
<dbReference type="PANTHER" id="PTHR13373:SF21">
    <property type="entry name" value="NUCLEAR PORE COMPLEX PROTEIN NUP85"/>
    <property type="match status" value="1"/>
</dbReference>
<dbReference type="GO" id="GO:0006406">
    <property type="term" value="P:mRNA export from nucleus"/>
    <property type="evidence" value="ECO:0007669"/>
    <property type="project" value="TreeGrafter"/>
</dbReference>
<keyword evidence="3 9" id="KW-0813">Transport</keyword>
<dbReference type="OrthoDB" id="17644at2759"/>
<name>A0A401GV81_9APHY</name>
<evidence type="ECO:0000256" key="6">
    <source>
        <dbReference type="ARBA" id="ARBA00023010"/>
    </source>
</evidence>
<dbReference type="InterPro" id="IPR011502">
    <property type="entry name" value="Nucleoporin_Nup85"/>
</dbReference>
<keyword evidence="5 9" id="KW-0653">Protein transport</keyword>
<dbReference type="GeneID" id="38783058"/>
<organism evidence="10 11">
    <name type="scientific">Sparassis crispa</name>
    <dbReference type="NCBI Taxonomy" id="139825"/>
    <lineage>
        <taxon>Eukaryota</taxon>
        <taxon>Fungi</taxon>
        <taxon>Dikarya</taxon>
        <taxon>Basidiomycota</taxon>
        <taxon>Agaricomycotina</taxon>
        <taxon>Agaricomycetes</taxon>
        <taxon>Polyporales</taxon>
        <taxon>Sparassidaceae</taxon>
        <taxon>Sparassis</taxon>
    </lineage>
</organism>
<dbReference type="InParanoid" id="A0A401GV81"/>
<dbReference type="GO" id="GO:0006606">
    <property type="term" value="P:protein import into nucleus"/>
    <property type="evidence" value="ECO:0007669"/>
    <property type="project" value="TreeGrafter"/>
</dbReference>
<evidence type="ECO:0000256" key="5">
    <source>
        <dbReference type="ARBA" id="ARBA00022927"/>
    </source>
</evidence>
<gene>
    <name evidence="10" type="ORF">SCP_0900180</name>
</gene>
<keyword evidence="6 9" id="KW-0811">Translocation</keyword>
<evidence type="ECO:0000256" key="8">
    <source>
        <dbReference type="ARBA" id="ARBA00023242"/>
    </source>
</evidence>
<dbReference type="Pfam" id="PF07575">
    <property type="entry name" value="Nucleopor_Nup85"/>
    <property type="match status" value="2"/>
</dbReference>
<dbReference type="GO" id="GO:0045893">
    <property type="term" value="P:positive regulation of DNA-templated transcription"/>
    <property type="evidence" value="ECO:0007669"/>
    <property type="project" value="TreeGrafter"/>
</dbReference>
<evidence type="ECO:0000256" key="7">
    <source>
        <dbReference type="ARBA" id="ARBA00023132"/>
    </source>
</evidence>
<keyword evidence="9" id="KW-0472">Membrane</keyword>
<dbReference type="PANTHER" id="PTHR13373">
    <property type="entry name" value="FROUNT PROTEIN-RELATED"/>
    <property type="match status" value="1"/>
</dbReference>
<comment type="similarity">
    <text evidence="2 9">Belongs to the nucleoporin Nup85 family.</text>
</comment>
<protein>
    <recommendedName>
        <fullName evidence="9">Nuclear pore complex protein Nup85</fullName>
    </recommendedName>
</protein>
<comment type="function">
    <text evidence="9">Functions as a component of the nuclear pore complex (NPC).</text>
</comment>
<keyword evidence="8 9" id="KW-0539">Nucleus</keyword>
<dbReference type="FunCoup" id="A0A401GV81">
    <property type="interactions" value="76"/>
</dbReference>
<dbReference type="Proteomes" id="UP000287166">
    <property type="component" value="Unassembled WGS sequence"/>
</dbReference>
<proteinExistence type="inferred from homology"/>
<dbReference type="EMBL" id="BFAD01000009">
    <property type="protein sequence ID" value="GBE86141.1"/>
    <property type="molecule type" value="Genomic_DNA"/>
</dbReference>
<dbReference type="AlphaFoldDB" id="A0A401GV81"/>
<comment type="caution">
    <text evidence="10">The sequence shown here is derived from an EMBL/GenBank/DDBJ whole genome shotgun (WGS) entry which is preliminary data.</text>
</comment>
<comment type="subcellular location">
    <subcellularLocation>
        <location evidence="1 9">Nucleus</location>
        <location evidence="1 9">Nuclear pore complex</location>
    </subcellularLocation>
</comment>
<keyword evidence="4 9" id="KW-0509">mRNA transport</keyword>
<evidence type="ECO:0000256" key="4">
    <source>
        <dbReference type="ARBA" id="ARBA00022816"/>
    </source>
</evidence>
<evidence type="ECO:0000256" key="2">
    <source>
        <dbReference type="ARBA" id="ARBA00005573"/>
    </source>
</evidence>
<sequence length="726" mass="81921">MQSEPHAGPANLLPPLISKGGVDDFRRSGRTLAAGISPRDDTIAIYATPNADPQTLQAQNASYPEEQNIYLASAQHAPSSERRVFVTDTSVIFAALQRLLTNVRKKDIQVMDHEPTLEALNKLAYDYINFCKECCAYASQSITRTEPLQFSAEHYAKLFSCFSLFTLLYLPDAGHDRAPVGDELMEWLNTHFIQPSTEEGDHLSTLEKPWEDDTFWPYLTRTTLRGMSKASAFFLKELSRHPSMFLQRIAAGLLPLVTNHPRLYQYNAERDFVIAYRRWRDRVKALRLELNRIPDAAREDEAGNWWERMSAIVGLLEGRPDITKRICVDLGADWKEVCVAWSVFVDTRLRRQDMPDVVAHVLNEMPADPTNMEDVIHTSLLLGKPKSVLVEAAQMDIWLAAHFADMMEPLELIESEPDDSDLSLRQQYVLSYTEYLRSDPALWRITVDYMCTCEDIGKQMADEVLVRVPLRLQAPRDSSDASAEHERIRTGNLAGVLKDVAATCFEHQREGVRRTVCRIAAQTFLREQEYGMAVSFCTSAEDWPGLGRIVDRVLDDYITQGPEKFARHVAGIAPSLQVLRAEVGANSVFVHRLLFAVRLAEFHQRRINGDLEEAAADLVAMLREDIAPKSWWAVLLSNAVELLLYGERMLFTTDEACLLLCRLEEIHIRAAQGASEDYLAVLARTTKSGGEKHALQRLQTVRLALARYYARCGVIGVGGKNGIHSS</sequence>
<dbReference type="STRING" id="139825.A0A401GV81"/>
<keyword evidence="7 9" id="KW-0906">Nuclear pore complex</keyword>
<dbReference type="GO" id="GO:0017056">
    <property type="term" value="F:structural constituent of nuclear pore"/>
    <property type="evidence" value="ECO:0007669"/>
    <property type="project" value="TreeGrafter"/>
</dbReference>
<dbReference type="RefSeq" id="XP_027617054.1">
    <property type="nucleotide sequence ID" value="XM_027761253.1"/>
</dbReference>